<reference evidence="1" key="1">
    <citation type="journal article" date="2020" name="Stud. Mycol.">
        <title>101 Dothideomycetes genomes: a test case for predicting lifestyles and emergence of pathogens.</title>
        <authorList>
            <person name="Haridas S."/>
            <person name="Albert R."/>
            <person name="Binder M."/>
            <person name="Bloem J."/>
            <person name="Labutti K."/>
            <person name="Salamov A."/>
            <person name="Andreopoulos B."/>
            <person name="Baker S."/>
            <person name="Barry K."/>
            <person name="Bills G."/>
            <person name="Bluhm B."/>
            <person name="Cannon C."/>
            <person name="Castanera R."/>
            <person name="Culley D."/>
            <person name="Daum C."/>
            <person name="Ezra D."/>
            <person name="Gonzalez J."/>
            <person name="Henrissat B."/>
            <person name="Kuo A."/>
            <person name="Liang C."/>
            <person name="Lipzen A."/>
            <person name="Lutzoni F."/>
            <person name="Magnuson J."/>
            <person name="Mondo S."/>
            <person name="Nolan M."/>
            <person name="Ohm R."/>
            <person name="Pangilinan J."/>
            <person name="Park H.-J."/>
            <person name="Ramirez L."/>
            <person name="Alfaro M."/>
            <person name="Sun H."/>
            <person name="Tritt A."/>
            <person name="Yoshinaga Y."/>
            <person name="Zwiers L.-H."/>
            <person name="Turgeon B."/>
            <person name="Goodwin S."/>
            <person name="Spatafora J."/>
            <person name="Crous P."/>
            <person name="Grigoriev I."/>
        </authorList>
    </citation>
    <scope>NUCLEOTIDE SEQUENCE</scope>
    <source>
        <strain evidence="1">CBS 130266</strain>
    </source>
</reference>
<name>A0A9P4NSB8_9PEZI</name>
<protein>
    <submittedName>
        <fullName evidence="1">Uncharacterized protein</fullName>
    </submittedName>
</protein>
<proteinExistence type="predicted"/>
<dbReference type="Proteomes" id="UP000800235">
    <property type="component" value="Unassembled WGS sequence"/>
</dbReference>
<comment type="caution">
    <text evidence="1">The sequence shown here is derived from an EMBL/GenBank/DDBJ whole genome shotgun (WGS) entry which is preliminary data.</text>
</comment>
<evidence type="ECO:0000313" key="1">
    <source>
        <dbReference type="EMBL" id="KAF2430782.1"/>
    </source>
</evidence>
<organism evidence="1 2">
    <name type="scientific">Tothia fuscella</name>
    <dbReference type="NCBI Taxonomy" id="1048955"/>
    <lineage>
        <taxon>Eukaryota</taxon>
        <taxon>Fungi</taxon>
        <taxon>Dikarya</taxon>
        <taxon>Ascomycota</taxon>
        <taxon>Pezizomycotina</taxon>
        <taxon>Dothideomycetes</taxon>
        <taxon>Pleosporomycetidae</taxon>
        <taxon>Venturiales</taxon>
        <taxon>Cylindrosympodiaceae</taxon>
        <taxon>Tothia</taxon>
    </lineage>
</organism>
<keyword evidence="2" id="KW-1185">Reference proteome</keyword>
<gene>
    <name evidence="1" type="ORF">EJ08DRAFT_209864</name>
</gene>
<dbReference type="EMBL" id="MU007036">
    <property type="protein sequence ID" value="KAF2430782.1"/>
    <property type="molecule type" value="Genomic_DNA"/>
</dbReference>
<dbReference type="AlphaFoldDB" id="A0A9P4NSB8"/>
<sequence>MFQAPCECLQKKNQHVETKALAYSNFVSKLGGIAMIDYTLEPYELVNELVAEGPYDLVVDTIFLPNTVTVTARVLAALGGGILHTT</sequence>
<evidence type="ECO:0000313" key="2">
    <source>
        <dbReference type="Proteomes" id="UP000800235"/>
    </source>
</evidence>
<accession>A0A9P4NSB8</accession>